<dbReference type="GO" id="GO:0030686">
    <property type="term" value="C:90S preribosome"/>
    <property type="evidence" value="ECO:0007669"/>
    <property type="project" value="TreeGrafter"/>
</dbReference>
<evidence type="ECO:0000313" key="4">
    <source>
        <dbReference type="EMBL" id="VWO99295.1"/>
    </source>
</evidence>
<feature type="region of interest" description="Disordered" evidence="2">
    <location>
        <begin position="110"/>
        <end position="228"/>
    </location>
</feature>
<dbReference type="Pfam" id="PF12936">
    <property type="entry name" value="Kri1_C"/>
    <property type="match status" value="1"/>
</dbReference>
<dbReference type="EMBL" id="LR727536">
    <property type="protein sequence ID" value="VWO99295.1"/>
    <property type="molecule type" value="Genomic_DNA"/>
</dbReference>
<dbReference type="GO" id="GO:0000447">
    <property type="term" value="P:endonucleolytic cleavage in ITS1 to separate SSU-rRNA from 5.8S rRNA and LSU-rRNA from tricistronic rRNA transcript (SSU-rRNA, 5.8S rRNA, LSU-rRNA)"/>
    <property type="evidence" value="ECO:0007669"/>
    <property type="project" value="TreeGrafter"/>
</dbReference>
<dbReference type="AlphaFoldDB" id="A0A5K1K0K2"/>
<dbReference type="PANTHER" id="PTHR14490:SF5">
    <property type="entry name" value="PROTEIN KRI1 HOMOLOG"/>
    <property type="match status" value="1"/>
</dbReference>
<feature type="region of interest" description="Disordered" evidence="2">
    <location>
        <begin position="1"/>
        <end position="22"/>
    </location>
</feature>
<feature type="compositionally biased region" description="Basic and acidic residues" evidence="2">
    <location>
        <begin position="110"/>
        <end position="131"/>
    </location>
</feature>
<comment type="similarity">
    <text evidence="1">Belongs to the KRI1 family.</text>
</comment>
<protein>
    <submittedName>
        <fullName evidence="4">43kDa secreted glycoprotein (Immunodominant antigen Gp43)</fullName>
    </submittedName>
</protein>
<evidence type="ECO:0000259" key="3">
    <source>
        <dbReference type="Pfam" id="PF12936"/>
    </source>
</evidence>
<sequence>MDADVERAPPAFDDDEEWDGTEEMRKRKLEEYMDEVYGLDFNDMVGGMPTRFHYARVDSQTFGLSPAEILMATDAELNTFMGIKKYAPYRKEGKGRTWDAQRGARLKELKDTLKERGARGSKAVDEQAVEKAKKRKGKKERMREKAAAAAAAGGEDGAGEELEAEVAEVAEVVDGAPKEKRRKRKLEEEEKEADEAEEPDDDAADGAEGALRKKKRRRQRKTAAAVSA</sequence>
<dbReference type="PANTHER" id="PTHR14490">
    <property type="entry name" value="ZINC FINGER, ZZ TYPE"/>
    <property type="match status" value="1"/>
</dbReference>
<evidence type="ECO:0000256" key="1">
    <source>
        <dbReference type="ARBA" id="ARBA00007473"/>
    </source>
</evidence>
<feature type="compositionally biased region" description="Basic residues" evidence="2">
    <location>
        <begin position="212"/>
        <end position="221"/>
    </location>
</feature>
<evidence type="ECO:0000256" key="2">
    <source>
        <dbReference type="SAM" id="MobiDB-lite"/>
    </source>
</evidence>
<feature type="compositionally biased region" description="Acidic residues" evidence="2">
    <location>
        <begin position="157"/>
        <end position="168"/>
    </location>
</feature>
<dbReference type="InterPro" id="IPR024626">
    <property type="entry name" value="Kri1-like_C"/>
</dbReference>
<accession>A0A5K1K0K2</accession>
<feature type="compositionally biased region" description="Acidic residues" evidence="2">
    <location>
        <begin position="189"/>
        <end position="205"/>
    </location>
</feature>
<feature type="compositionally biased region" description="Acidic residues" evidence="2">
    <location>
        <begin position="12"/>
        <end position="21"/>
    </location>
</feature>
<dbReference type="InterPro" id="IPR018034">
    <property type="entry name" value="Kri1"/>
</dbReference>
<feature type="domain" description="Kri1-like C-terminal" evidence="3">
    <location>
        <begin position="27"/>
        <end position="111"/>
    </location>
</feature>
<organism evidence="4">
    <name type="scientific">Ganoderma boninense</name>
    <dbReference type="NCBI Taxonomy" id="34458"/>
    <lineage>
        <taxon>Eukaryota</taxon>
        <taxon>Fungi</taxon>
        <taxon>Dikarya</taxon>
        <taxon>Basidiomycota</taxon>
        <taxon>Agaricomycotina</taxon>
        <taxon>Agaricomycetes</taxon>
        <taxon>Polyporales</taxon>
        <taxon>Polyporaceae</taxon>
        <taxon>Ganoderma</taxon>
    </lineage>
</organism>
<reference evidence="4" key="1">
    <citation type="submission" date="2019-10" db="EMBL/GenBank/DDBJ databases">
        <authorList>
            <person name="Nor Muhammad N."/>
        </authorList>
    </citation>
    <scope>NUCLEOTIDE SEQUENCE</scope>
</reference>
<dbReference type="GO" id="GO:0005730">
    <property type="term" value="C:nucleolus"/>
    <property type="evidence" value="ECO:0007669"/>
    <property type="project" value="TreeGrafter"/>
</dbReference>
<gene>
    <name evidence="4" type="primary">Q30MW3</name>
</gene>
<name>A0A5K1K0K2_9APHY</name>
<proteinExistence type="inferred from homology"/>